<dbReference type="InterPro" id="IPR027417">
    <property type="entry name" value="P-loop_NTPase"/>
</dbReference>
<keyword evidence="5" id="KW-0012">Acyltransferase</keyword>
<feature type="transmembrane region" description="Helical" evidence="7">
    <location>
        <begin position="1008"/>
        <end position="1028"/>
    </location>
</feature>
<organism evidence="9 10">
    <name type="scientific">Polarella glacialis</name>
    <name type="common">Dinoflagellate</name>
    <dbReference type="NCBI Taxonomy" id="89957"/>
    <lineage>
        <taxon>Eukaryota</taxon>
        <taxon>Sar</taxon>
        <taxon>Alveolata</taxon>
        <taxon>Dinophyceae</taxon>
        <taxon>Suessiales</taxon>
        <taxon>Suessiaceae</taxon>
        <taxon>Polarella</taxon>
    </lineage>
</organism>
<keyword evidence="2" id="KW-0808">Transferase</keyword>
<dbReference type="PANTHER" id="PTHR10925:SF5">
    <property type="entry name" value="RNA CYTIDINE ACETYLTRANSFERASE"/>
    <property type="match status" value="1"/>
</dbReference>
<accession>A0A813HCJ3</accession>
<evidence type="ECO:0000256" key="7">
    <source>
        <dbReference type="SAM" id="Phobius"/>
    </source>
</evidence>
<dbReference type="Pfam" id="PF05127">
    <property type="entry name" value="NAT10_TcmA_helicase"/>
    <property type="match status" value="1"/>
</dbReference>
<dbReference type="GO" id="GO:1904812">
    <property type="term" value="P:rRNA acetylation involved in maturation of SSU-rRNA"/>
    <property type="evidence" value="ECO:0007669"/>
    <property type="project" value="TreeGrafter"/>
</dbReference>
<dbReference type="GO" id="GO:0000049">
    <property type="term" value="F:tRNA binding"/>
    <property type="evidence" value="ECO:0007669"/>
    <property type="project" value="TreeGrafter"/>
</dbReference>
<keyword evidence="7" id="KW-1133">Transmembrane helix</keyword>
<evidence type="ECO:0000313" key="9">
    <source>
        <dbReference type="EMBL" id="CAE8635269.1"/>
    </source>
</evidence>
<reference evidence="9" key="1">
    <citation type="submission" date="2021-02" db="EMBL/GenBank/DDBJ databases">
        <authorList>
            <person name="Dougan E. K."/>
            <person name="Rhodes N."/>
            <person name="Thang M."/>
            <person name="Chan C."/>
        </authorList>
    </citation>
    <scope>NUCLEOTIDE SEQUENCE</scope>
</reference>
<feature type="compositionally biased region" description="Basic and acidic residues" evidence="6">
    <location>
        <begin position="338"/>
        <end position="349"/>
    </location>
</feature>
<feature type="domain" description="TcmA/NAT10 helicase" evidence="8">
    <location>
        <begin position="1438"/>
        <end position="1585"/>
    </location>
</feature>
<gene>
    <name evidence="9" type="ORF">PGLA1383_LOCUS50867</name>
</gene>
<comment type="subcellular location">
    <subcellularLocation>
        <location evidence="1">Nucleus</location>
    </subcellularLocation>
</comment>
<feature type="compositionally biased region" description="Basic and acidic residues" evidence="6">
    <location>
        <begin position="402"/>
        <end position="418"/>
    </location>
</feature>
<evidence type="ECO:0000259" key="8">
    <source>
        <dbReference type="Pfam" id="PF05127"/>
    </source>
</evidence>
<feature type="region of interest" description="Disordered" evidence="6">
    <location>
        <begin position="472"/>
        <end position="534"/>
    </location>
</feature>
<name>A0A813HCJ3_POLGL</name>
<dbReference type="EMBL" id="CAJNNV010031266">
    <property type="protein sequence ID" value="CAE8635269.1"/>
    <property type="molecule type" value="Genomic_DNA"/>
</dbReference>
<feature type="compositionally biased region" description="Pro residues" evidence="6">
    <location>
        <begin position="680"/>
        <end position="690"/>
    </location>
</feature>
<evidence type="ECO:0000256" key="3">
    <source>
        <dbReference type="ARBA" id="ARBA00022741"/>
    </source>
</evidence>
<dbReference type="SUPFAM" id="SSF52540">
    <property type="entry name" value="P-loop containing nucleoside triphosphate hydrolases"/>
    <property type="match status" value="1"/>
</dbReference>
<evidence type="ECO:0000313" key="10">
    <source>
        <dbReference type="Proteomes" id="UP000654075"/>
    </source>
</evidence>
<dbReference type="GO" id="GO:1990883">
    <property type="term" value="F:18S rRNA cytidine N-acetyltransferase activity"/>
    <property type="evidence" value="ECO:0007669"/>
    <property type="project" value="TreeGrafter"/>
</dbReference>
<dbReference type="Gene3D" id="3.40.50.300">
    <property type="entry name" value="P-loop containing nucleotide triphosphate hydrolases"/>
    <property type="match status" value="1"/>
</dbReference>
<feature type="transmembrane region" description="Helical" evidence="7">
    <location>
        <begin position="981"/>
        <end position="1002"/>
    </location>
</feature>
<evidence type="ECO:0000256" key="2">
    <source>
        <dbReference type="ARBA" id="ARBA00022679"/>
    </source>
</evidence>
<feature type="region of interest" description="Disordered" evidence="6">
    <location>
        <begin position="654"/>
        <end position="692"/>
    </location>
</feature>
<feature type="compositionally biased region" description="Low complexity" evidence="6">
    <location>
        <begin position="444"/>
        <end position="457"/>
    </location>
</feature>
<evidence type="ECO:0000256" key="6">
    <source>
        <dbReference type="SAM" id="MobiDB-lite"/>
    </source>
</evidence>
<dbReference type="InterPro" id="IPR007807">
    <property type="entry name" value="TcmA/NAT10_helicase"/>
</dbReference>
<dbReference type="Proteomes" id="UP000654075">
    <property type="component" value="Unassembled WGS sequence"/>
</dbReference>
<keyword evidence="7" id="KW-0812">Transmembrane</keyword>
<keyword evidence="3" id="KW-0547">Nucleotide-binding</keyword>
<feature type="region of interest" description="Disordered" evidence="6">
    <location>
        <begin position="402"/>
        <end position="457"/>
    </location>
</feature>
<dbReference type="GO" id="GO:0005634">
    <property type="term" value="C:nucleus"/>
    <property type="evidence" value="ECO:0007669"/>
    <property type="project" value="UniProtKB-SubCell"/>
</dbReference>
<sequence>MNENDSLQANTIYSYMKAKPDRVVDNDVLTLLSYAQGEPDLLEKAVRQPGKEATNSDYVYLDSLTNYKAYPAENPDYDFAPIKGHYILPSTHHRLYQLNATLRFSYYVPTGGYWILDFAEEIVRRKYIDRNGNQLTPDETAQLISSYLVPINDKFFTPPLPAGTPTQMLSAADSPELLPERPYSEDNTIYGFHPKLIAAKNTLTIIDKIVADSRPPTTMPLSTANVATPVAHTPETDAKHRSTPPSEDCPAEYRKSIDKMEPALRLILAECRVPWILQHLLAEADMVTTADLSQAYTKELLSTKYDTDFGLRKIYNYTTISETRSIGRLQSALTHSNEAQEERSKRRQSELNSTNETSNSEWCLGSQGSSKFVMKVYKSIQIISENPDSSDKTYKKRCREHFVDGRSNDADEESRQDPRPTGGPKGYPGKGGPKGYPGKGGPKGYPKPTKNKQYAYPPVPYQQAPQQYAPQYNAPQHHAPQPPGKGNPLKGKPGKGKTPKGKPPGKTGPAQWAAVDASGDGSAQTGNQPAPALTDRESARYRAALQEPEVKITDDDLKLPEGYIILIIHAGKDDQGSAVASWPSWVDRIAELSVYDCSIRKQTEAQANRYADARVKAHLKYLRNYDRTQILTDRPHDSTTGKLPHQSEMIVQIGHKQRSLRDGGGKPSPGNEYNEDCEQPEPPSDVPNYPPAAEHEDRIEATYLEQRALDMTSGPHDRRTTAALCNCREDQLSCGALSGKLEGRYSEKLRAIDARDKYWINKVGVYGVASAQYHWGRMAALILRLLYYTFPDIACNVYIVLNYKVKQWPNYAILDFTGFNARLRIHTVYNLLPEIIARLPEHEMSASASRHSDSVLVDSAFDTSVSNTGLLELGIRQLHVLRASPLAWERNLQTEGKTSKAGVSHRLLEGENRASVVVLQSHSHGLVQLACGHAVWDARLLVQLFLFQLTGLGSRRSPIAVTAGTSNHEPSLGAPRARKSILAMIIPVAVIIVVVAQIGWLFEHHRVFIIPVLANLCLAMLGVAYGSAKDIKASIDGPFHGVGESEQAGSRRLTGNLVAGRLEGGATGRVQYIMQPAAWKGYRLSRRTAAFAELPMSEVNFAATSIPTCAIQIFCVTSMCPMGWRESRGEVVRKAVLRCARVCAGSDLAPASLAAERVQEKQVEGLVEKLSVRLEQAANGALALEELVGQIAALCSTPLGSWPCNLALSIQSYPAIFFAFAFSWHSPANLSCTGLSKTSRAFGADEAVLGAEVTSWAFGQVRKLGALGRSFHAAVIFDPEELMPETLWAAAETVRGGGLVALVLPDDCGLFGGAADLTGGGGGVCPAARHSLFPRLVQALHAGGCLVDAQLRLLRPFSPPTRELQTREFVAGGGVPASTMELQEVADVEAKEAEALLQGGDAKVLLDLTVTSDQRRVLAAALLALTRCPDGPGQDPLVITGRRGRGKSTLVGLLIAGAVSLPTWQVHAVVVTAPAAENVAELFRTARQGLTATGLAGRRNRGCLPLGPPGCESFCVLPQDESGSVVQVLFALPENAVGLLEALKGAGHCTLLVIDEAASLPVPELQALLSAPAMGFVLAGTMSGCE</sequence>
<feature type="compositionally biased region" description="Gly residues" evidence="6">
    <location>
        <begin position="423"/>
        <end position="443"/>
    </location>
</feature>
<feature type="region of interest" description="Disordered" evidence="6">
    <location>
        <begin position="331"/>
        <end position="362"/>
    </location>
</feature>
<evidence type="ECO:0000256" key="5">
    <source>
        <dbReference type="ARBA" id="ARBA00023315"/>
    </source>
</evidence>
<dbReference type="PANTHER" id="PTHR10925">
    <property type="entry name" value="N-ACETYLTRANSFERASE 10"/>
    <property type="match status" value="1"/>
</dbReference>
<feature type="non-terminal residue" evidence="9">
    <location>
        <position position="1586"/>
    </location>
</feature>
<dbReference type="InterPro" id="IPR032672">
    <property type="entry name" value="TmcA/NAT10/Kre33"/>
</dbReference>
<dbReference type="GO" id="GO:0005524">
    <property type="term" value="F:ATP binding"/>
    <property type="evidence" value="ECO:0007669"/>
    <property type="project" value="UniProtKB-KW"/>
</dbReference>
<keyword evidence="4" id="KW-0067">ATP-binding</keyword>
<protein>
    <recommendedName>
        <fullName evidence="8">TcmA/NAT10 helicase domain-containing protein</fullName>
    </recommendedName>
</protein>
<proteinExistence type="predicted"/>
<evidence type="ECO:0000256" key="1">
    <source>
        <dbReference type="ARBA" id="ARBA00004123"/>
    </source>
</evidence>
<comment type="caution">
    <text evidence="9">The sequence shown here is derived from an EMBL/GenBank/DDBJ whole genome shotgun (WGS) entry which is preliminary data.</text>
</comment>
<evidence type="ECO:0000256" key="4">
    <source>
        <dbReference type="ARBA" id="ARBA00022840"/>
    </source>
</evidence>
<keyword evidence="7" id="KW-0472">Membrane</keyword>
<keyword evidence="10" id="KW-1185">Reference proteome</keyword>
<feature type="compositionally biased region" description="Low complexity" evidence="6">
    <location>
        <begin position="350"/>
        <end position="361"/>
    </location>
</feature>